<protein>
    <submittedName>
        <fullName evidence="1">Uncharacterized protein</fullName>
    </submittedName>
</protein>
<keyword evidence="2" id="KW-1185">Reference proteome</keyword>
<organism evidence="1 2">
    <name type="scientific">Tsukamurella tyrosinosolvens</name>
    <dbReference type="NCBI Taxonomy" id="57704"/>
    <lineage>
        <taxon>Bacteria</taxon>
        <taxon>Bacillati</taxon>
        <taxon>Actinomycetota</taxon>
        <taxon>Actinomycetes</taxon>
        <taxon>Mycobacteriales</taxon>
        <taxon>Tsukamurellaceae</taxon>
        <taxon>Tsukamurella</taxon>
    </lineage>
</organism>
<accession>A0A1H4U9R8</accession>
<proteinExistence type="predicted"/>
<dbReference type="Proteomes" id="UP000182241">
    <property type="component" value="Unassembled WGS sequence"/>
</dbReference>
<name>A0A1H4U9R8_TSUTY</name>
<dbReference type="STRING" id="57704.SAMN04489793_2812"/>
<sequence>MPLLKVQILCTPSGSADRIRWGANSVSLSAAPSLSDADSAADLARQYVFATANERTAAAAVSVERRGAGGGVDSGWDITFDVRNAW</sequence>
<dbReference type="EMBL" id="FNSA01000003">
    <property type="protein sequence ID" value="SEC64944.1"/>
    <property type="molecule type" value="Genomic_DNA"/>
</dbReference>
<dbReference type="RefSeq" id="WP_068741781.1">
    <property type="nucleotide sequence ID" value="NZ_FNSA01000003.1"/>
</dbReference>
<dbReference type="AlphaFoldDB" id="A0A1H4U9R8"/>
<gene>
    <name evidence="1" type="ORF">SAMN04489793_2812</name>
</gene>
<reference evidence="2" key="1">
    <citation type="submission" date="2016-10" db="EMBL/GenBank/DDBJ databases">
        <authorList>
            <person name="Varghese N."/>
            <person name="Submissions S."/>
        </authorList>
    </citation>
    <scope>NUCLEOTIDE SEQUENCE [LARGE SCALE GENOMIC DNA]</scope>
    <source>
        <strain evidence="2">DSM 44234</strain>
    </source>
</reference>
<evidence type="ECO:0000313" key="2">
    <source>
        <dbReference type="Proteomes" id="UP000182241"/>
    </source>
</evidence>
<evidence type="ECO:0000313" key="1">
    <source>
        <dbReference type="EMBL" id="SEC64944.1"/>
    </source>
</evidence>